<comment type="function">
    <text evidence="2">Component of the MICOS complex, a large protein complex of the mitochondrial inner membrane that plays crucial roles in the maintenance of crista junctions, inner membrane architecture, and formation of contact sites to the outer membrane.</text>
</comment>
<feature type="region of interest" description="Disordered" evidence="4">
    <location>
        <begin position="358"/>
        <end position="381"/>
    </location>
</feature>
<keyword evidence="6" id="KW-1185">Reference proteome</keyword>
<dbReference type="GO" id="GO:0061617">
    <property type="term" value="C:MICOS complex"/>
    <property type="evidence" value="ECO:0007669"/>
    <property type="project" value="UniProtKB-UniRule"/>
</dbReference>
<evidence type="ECO:0000256" key="1">
    <source>
        <dbReference type="ARBA" id="ARBA00023054"/>
    </source>
</evidence>
<feature type="compositionally biased region" description="Basic and acidic residues" evidence="4">
    <location>
        <begin position="73"/>
        <end position="85"/>
    </location>
</feature>
<reference evidence="5" key="1">
    <citation type="journal article" date="2020" name="Fungal Divers.">
        <title>Resolving the Mortierellaceae phylogeny through synthesis of multi-gene phylogenetics and phylogenomics.</title>
        <authorList>
            <person name="Vandepol N."/>
            <person name="Liber J."/>
            <person name="Desiro A."/>
            <person name="Na H."/>
            <person name="Kennedy M."/>
            <person name="Barry K."/>
            <person name="Grigoriev I.V."/>
            <person name="Miller A.N."/>
            <person name="O'Donnell K."/>
            <person name="Stajich J.E."/>
            <person name="Bonito G."/>
        </authorList>
    </citation>
    <scope>NUCLEOTIDE SEQUENCE</scope>
    <source>
        <strain evidence="5">NVP1</strain>
    </source>
</reference>
<comment type="subcellular location">
    <subcellularLocation>
        <location evidence="2">Mitochondrion inner membrane</location>
    </subcellularLocation>
</comment>
<feature type="compositionally biased region" description="Low complexity" evidence="4">
    <location>
        <begin position="1260"/>
        <end position="1270"/>
    </location>
</feature>
<dbReference type="Proteomes" id="UP000696485">
    <property type="component" value="Unassembled WGS sequence"/>
</dbReference>
<accession>A0A9P5SE33</accession>
<keyword evidence="1 3" id="KW-0175">Coiled coil</keyword>
<feature type="region of interest" description="Disordered" evidence="4">
    <location>
        <begin position="950"/>
        <end position="997"/>
    </location>
</feature>
<sequence>MTIAAAAGLVAGSAFTSYTTVYADENNGEEEQSGFDHDHRATLYKHHDEVPHTPTSTSSSSSRRTYTETSDSPSHREYKRTQFVDRRPMISQEEELVPGLIYVALAGLTGSLVARQRGILAKMFTPAVFASAAGAYFMPNRTQNLLGLGNDKSRSTTSSSSYSSTDTLKPSDIVSKSREAWHTAEVKTDSTAQESKNWWNKNTSKADDKVAGQIGDAKAWVDFKTREADKVLDKVSAQTTEAVKTVKEWVDNKPYRVMDLAYDSEPRRTLPSQHKEHWWSSHSKGASGSSGSGAGGFFGVSDSPDYWSNGEEQGTAKIREKDGSNWFGLNYHYQRGVLDNKDVDKWSSTNEEMGTARIDESQPSGMHPHRGGPFSDGHEYVRRPHDPEYWSNGEEMSSASIRDAAYYNWAGGVGSSLSRASWWDRRGLSGRTATTTTSTTELDIDSSLAALKSRAEGVARDAKDAADKAAHDIASRLAQEQDLLAKQSADARAHAEAVLQQAKAQGDALLRERHLAMEKSTKELESRLKLEREAADHAAADAKHKAHAWQREQQEKANKTIREISDKVAHDKAAAERTAAELKAKAEKTTAELKAKADAWAREQREKAEKASKETHDRVLRDAAAAERTATAAKAALDVKILEEKAHLERSVKDFDERIRLQKLKEEKAAADLYAQAGSFARLQKEKVDLATKELEETIAHENKHKVAREAQILAEAAALERRRVEERELDMQAEKDAAEARARLELVAAEQRRIEEAARIKAEAVATEKRRVAEETRVKVERATVEKKRLAEEAEKAARELALQKKLAAERTAKEPEIRITREREEAAAAERKRAAERAAKEMADRSAFERAETAAREAKDRAEATALEKLRHSELAAKEMQHMRATEAAEAAARNAKARDEIRAESLLAEAKLAAKRGTRDLADRATRESAALFEREARLRSQMDGLKTDLRETTKAATSGASSGWSWPWSPSTTSTPASTSTKHTHDHSEGFDSTSRLMEHIAEDIRQTKEDLQDGLSHLKETVLGDENKAAGVAEKTRETVREAVNAATPERSSWWSSGSSTVESIEKDAANIGSNVKATASKAERDVEKRAAAVGKDMSETARKAHDNVIDAATTITGQATLSHHHHDHDHARPGESHTLMDHIAEDLRQTKDDIQTGMDSLKDAVFGTEKAANEAVNDMSAKAEEVKQEGRRWWSAKTHEAEKTASRVDAELKAGLDRAGSKIREMERGDESLGAAGREADDDSYWFHAEENRQQQQQQQQQQRRGGRGL</sequence>
<proteinExistence type="predicted"/>
<keyword evidence="2" id="KW-0472">Membrane</keyword>
<keyword evidence="2" id="KW-0496">Mitochondrion</keyword>
<evidence type="ECO:0000256" key="4">
    <source>
        <dbReference type="SAM" id="MobiDB-lite"/>
    </source>
</evidence>
<evidence type="ECO:0000313" key="6">
    <source>
        <dbReference type="Proteomes" id="UP000696485"/>
    </source>
</evidence>
<name>A0A9P5SE33_9FUNG</name>
<dbReference type="PANTHER" id="PTHR23075">
    <property type="entry name" value="PUTATIVE ATP-ASE"/>
    <property type="match status" value="1"/>
</dbReference>
<feature type="compositionally biased region" description="Low complexity" evidence="4">
    <location>
        <begin position="958"/>
        <end position="985"/>
    </location>
</feature>
<dbReference type="GO" id="GO:0042407">
    <property type="term" value="P:cristae formation"/>
    <property type="evidence" value="ECO:0007669"/>
    <property type="project" value="InterPro"/>
</dbReference>
<evidence type="ECO:0000313" key="5">
    <source>
        <dbReference type="EMBL" id="KAF9326697.1"/>
    </source>
</evidence>
<dbReference type="GO" id="GO:0008270">
    <property type="term" value="F:zinc ion binding"/>
    <property type="evidence" value="ECO:0007669"/>
    <property type="project" value="TreeGrafter"/>
</dbReference>
<feature type="coiled-coil region" evidence="3">
    <location>
        <begin position="572"/>
        <end position="603"/>
    </location>
</feature>
<organism evidence="5 6">
    <name type="scientific">Podila minutissima</name>
    <dbReference type="NCBI Taxonomy" id="64525"/>
    <lineage>
        <taxon>Eukaryota</taxon>
        <taxon>Fungi</taxon>
        <taxon>Fungi incertae sedis</taxon>
        <taxon>Mucoromycota</taxon>
        <taxon>Mortierellomycotina</taxon>
        <taxon>Mortierellomycetes</taxon>
        <taxon>Mortierellales</taxon>
        <taxon>Mortierellaceae</taxon>
        <taxon>Podila</taxon>
    </lineage>
</organism>
<feature type="region of interest" description="Disordered" evidence="4">
    <location>
        <begin position="534"/>
        <end position="558"/>
    </location>
</feature>
<evidence type="ECO:0000256" key="3">
    <source>
        <dbReference type="SAM" id="Coils"/>
    </source>
</evidence>
<feature type="compositionally biased region" description="Basic and acidic residues" evidence="4">
    <location>
        <begin position="1223"/>
        <end position="1237"/>
    </location>
</feature>
<dbReference type="InterPro" id="IPR019166">
    <property type="entry name" value="MIC26/MIC27"/>
</dbReference>
<evidence type="ECO:0000256" key="2">
    <source>
        <dbReference type="RuleBase" id="RU363021"/>
    </source>
</evidence>
<feature type="coiled-coil region" evidence="3">
    <location>
        <begin position="1150"/>
        <end position="1195"/>
    </location>
</feature>
<dbReference type="AlphaFoldDB" id="A0A9P5SE33"/>
<feature type="compositionally biased region" description="Low complexity" evidence="4">
    <location>
        <begin position="53"/>
        <end position="72"/>
    </location>
</feature>
<feature type="region of interest" description="Disordered" evidence="4">
    <location>
        <begin position="273"/>
        <end position="295"/>
    </location>
</feature>
<keyword evidence="2" id="KW-0999">Mitochondrion inner membrane</keyword>
<comment type="caution">
    <text evidence="5">The sequence shown here is derived from an EMBL/GenBank/DDBJ whole genome shotgun (WGS) entry which is preliminary data.</text>
</comment>
<gene>
    <name evidence="5" type="ORF">BG006_009899</name>
</gene>
<feature type="region of interest" description="Disordered" evidence="4">
    <location>
        <begin position="44"/>
        <end position="85"/>
    </location>
</feature>
<feature type="compositionally biased region" description="Low complexity" evidence="4">
    <location>
        <begin position="155"/>
        <end position="167"/>
    </location>
</feature>
<comment type="subunit">
    <text evidence="2">Component of the mitochondrial contact site and cristae organizing system (MICOS) complex.</text>
</comment>
<dbReference type="EMBL" id="JAAAUY010000746">
    <property type="protein sequence ID" value="KAF9326697.1"/>
    <property type="molecule type" value="Genomic_DNA"/>
</dbReference>
<protein>
    <recommendedName>
        <fullName evidence="2">MICOS complex subunit</fullName>
    </recommendedName>
</protein>
<feature type="region of interest" description="Disordered" evidence="4">
    <location>
        <begin position="147"/>
        <end position="171"/>
    </location>
</feature>
<dbReference type="PANTHER" id="PTHR23075:SF0">
    <property type="entry name" value="ATPASE FAMILY AAA DOMAIN-CONTAINING PROTEIN 3"/>
    <property type="match status" value="1"/>
</dbReference>
<feature type="region of interest" description="Disordered" evidence="4">
    <location>
        <begin position="1223"/>
        <end position="1276"/>
    </location>
</feature>
<feature type="region of interest" description="Disordered" evidence="4">
    <location>
        <begin position="837"/>
        <end position="864"/>
    </location>
</feature>
<dbReference type="Pfam" id="PF09769">
    <property type="entry name" value="ApoO"/>
    <property type="match status" value="1"/>
</dbReference>